<protein>
    <recommendedName>
        <fullName evidence="2">Zn(2)-C6 fungal-type domain-containing protein</fullName>
    </recommendedName>
</protein>
<evidence type="ECO:0000313" key="4">
    <source>
        <dbReference type="Proteomes" id="UP000256964"/>
    </source>
</evidence>
<dbReference type="EMBL" id="KZ857490">
    <property type="protein sequence ID" value="RDX42214.1"/>
    <property type="molecule type" value="Genomic_DNA"/>
</dbReference>
<reference evidence="3 4" key="1">
    <citation type="journal article" date="2018" name="Biotechnol. Biofuels">
        <title>Integrative visual omics of the white-rot fungus Polyporus brumalis exposes the biotechnological potential of its oxidative enzymes for delignifying raw plant biomass.</title>
        <authorList>
            <person name="Miyauchi S."/>
            <person name="Rancon A."/>
            <person name="Drula E."/>
            <person name="Hage H."/>
            <person name="Chaduli D."/>
            <person name="Favel A."/>
            <person name="Grisel S."/>
            <person name="Henrissat B."/>
            <person name="Herpoel-Gimbert I."/>
            <person name="Ruiz-Duenas F.J."/>
            <person name="Chevret D."/>
            <person name="Hainaut M."/>
            <person name="Lin J."/>
            <person name="Wang M."/>
            <person name="Pangilinan J."/>
            <person name="Lipzen A."/>
            <person name="Lesage-Meessen L."/>
            <person name="Navarro D."/>
            <person name="Riley R."/>
            <person name="Grigoriev I.V."/>
            <person name="Zhou S."/>
            <person name="Raouche S."/>
            <person name="Rosso M.N."/>
        </authorList>
    </citation>
    <scope>NUCLEOTIDE SEQUENCE [LARGE SCALE GENOMIC DNA]</scope>
    <source>
        <strain evidence="3 4">BRFM 1820</strain>
    </source>
</reference>
<dbReference type="PROSITE" id="PS00463">
    <property type="entry name" value="ZN2_CY6_FUNGAL_1"/>
    <property type="match status" value="1"/>
</dbReference>
<dbReference type="InterPro" id="IPR036864">
    <property type="entry name" value="Zn2-C6_fun-type_DNA-bd_sf"/>
</dbReference>
<organism evidence="3 4">
    <name type="scientific">Lentinus brumalis</name>
    <dbReference type="NCBI Taxonomy" id="2498619"/>
    <lineage>
        <taxon>Eukaryota</taxon>
        <taxon>Fungi</taxon>
        <taxon>Dikarya</taxon>
        <taxon>Basidiomycota</taxon>
        <taxon>Agaricomycotina</taxon>
        <taxon>Agaricomycetes</taxon>
        <taxon>Polyporales</taxon>
        <taxon>Polyporaceae</taxon>
        <taxon>Lentinus</taxon>
    </lineage>
</organism>
<dbReference type="Gene3D" id="4.10.240.10">
    <property type="entry name" value="Zn(2)-C6 fungal-type DNA-binding domain"/>
    <property type="match status" value="1"/>
</dbReference>
<feature type="region of interest" description="Disordered" evidence="1">
    <location>
        <begin position="122"/>
        <end position="145"/>
    </location>
</feature>
<feature type="domain" description="Zn(2)-C6 fungal-type" evidence="2">
    <location>
        <begin position="81"/>
        <end position="111"/>
    </location>
</feature>
<evidence type="ECO:0000313" key="3">
    <source>
        <dbReference type="EMBL" id="RDX42214.1"/>
    </source>
</evidence>
<dbReference type="CDD" id="cd00067">
    <property type="entry name" value="GAL4"/>
    <property type="match status" value="1"/>
</dbReference>
<dbReference type="InterPro" id="IPR001138">
    <property type="entry name" value="Zn2Cys6_DnaBD"/>
</dbReference>
<dbReference type="Pfam" id="PF00172">
    <property type="entry name" value="Zn_clus"/>
    <property type="match status" value="1"/>
</dbReference>
<dbReference type="SMART" id="SM00066">
    <property type="entry name" value="GAL4"/>
    <property type="match status" value="1"/>
</dbReference>
<accession>A0A371CPK1</accession>
<dbReference type="OrthoDB" id="416217at2759"/>
<dbReference type="Proteomes" id="UP000256964">
    <property type="component" value="Unassembled WGS sequence"/>
</dbReference>
<dbReference type="GO" id="GO:0008270">
    <property type="term" value="F:zinc ion binding"/>
    <property type="evidence" value="ECO:0007669"/>
    <property type="project" value="InterPro"/>
</dbReference>
<evidence type="ECO:0000256" key="1">
    <source>
        <dbReference type="SAM" id="MobiDB-lite"/>
    </source>
</evidence>
<feature type="compositionally biased region" description="Basic and acidic residues" evidence="1">
    <location>
        <begin position="12"/>
        <end position="21"/>
    </location>
</feature>
<evidence type="ECO:0000259" key="2">
    <source>
        <dbReference type="PROSITE" id="PS50048"/>
    </source>
</evidence>
<feature type="compositionally biased region" description="Polar residues" evidence="1">
    <location>
        <begin position="29"/>
        <end position="41"/>
    </location>
</feature>
<dbReference type="GO" id="GO:0000981">
    <property type="term" value="F:DNA-binding transcription factor activity, RNA polymerase II-specific"/>
    <property type="evidence" value="ECO:0007669"/>
    <property type="project" value="InterPro"/>
</dbReference>
<dbReference type="PROSITE" id="PS50048">
    <property type="entry name" value="ZN2_CY6_FUNGAL_2"/>
    <property type="match status" value="1"/>
</dbReference>
<gene>
    <name evidence="3" type="ORF">OH76DRAFT_138047</name>
</gene>
<name>A0A371CPK1_9APHY</name>
<proteinExistence type="predicted"/>
<sequence length="190" mass="21023">MNATTYDMPQYDSEHTVEREPTSVPGHDQPTTSNNPGSSFTHYVAPAPHAPPTPRTPREPHCTQQAKDLPGPYYRARYPPVCSNCSRLQTRCDRATPKCQNCMRRQLDCSYPAAPAGRTALTHGPAVRGRSASDAYAMPTARGSPMSLDEAEPLFEEIYASHPVNKDPTPEQRQRLAMITGLSSDDILQW</sequence>
<dbReference type="AlphaFoldDB" id="A0A371CPK1"/>
<keyword evidence="4" id="KW-1185">Reference proteome</keyword>
<dbReference type="SUPFAM" id="SSF57701">
    <property type="entry name" value="Zn2/Cys6 DNA-binding domain"/>
    <property type="match status" value="1"/>
</dbReference>
<feature type="region of interest" description="Disordered" evidence="1">
    <location>
        <begin position="1"/>
        <end position="70"/>
    </location>
</feature>